<feature type="region of interest" description="Disordered" evidence="1">
    <location>
        <begin position="1"/>
        <end position="86"/>
    </location>
</feature>
<organism evidence="2 3">
    <name type="scientific">Trichoderma harzianum</name>
    <name type="common">Hypocrea lixii</name>
    <dbReference type="NCBI Taxonomy" id="5544"/>
    <lineage>
        <taxon>Eukaryota</taxon>
        <taxon>Fungi</taxon>
        <taxon>Dikarya</taxon>
        <taxon>Ascomycota</taxon>
        <taxon>Pezizomycotina</taxon>
        <taxon>Sordariomycetes</taxon>
        <taxon>Hypocreomycetidae</taxon>
        <taxon>Hypocreales</taxon>
        <taxon>Hypocreaceae</taxon>
        <taxon>Trichoderma</taxon>
    </lineage>
</organism>
<comment type="caution">
    <text evidence="2">The sequence shown here is derived from an EMBL/GenBank/DDBJ whole genome shotgun (WGS) entry which is preliminary data.</text>
</comment>
<proteinExistence type="predicted"/>
<dbReference type="EMBL" id="MTYI01000172">
    <property type="protein sequence ID" value="PNP50018.1"/>
    <property type="molecule type" value="Genomic_DNA"/>
</dbReference>
<protein>
    <submittedName>
        <fullName evidence="2">Uncharacterized protein</fullName>
    </submittedName>
</protein>
<name>A0A2K0TWU7_TRIHA</name>
<feature type="compositionally biased region" description="Pro residues" evidence="1">
    <location>
        <begin position="72"/>
        <end position="86"/>
    </location>
</feature>
<feature type="compositionally biased region" description="Basic and acidic residues" evidence="1">
    <location>
        <begin position="19"/>
        <end position="39"/>
    </location>
</feature>
<feature type="compositionally biased region" description="Basic and acidic residues" evidence="1">
    <location>
        <begin position="1"/>
        <end position="10"/>
    </location>
</feature>
<evidence type="ECO:0000313" key="3">
    <source>
        <dbReference type="Proteomes" id="UP000236290"/>
    </source>
</evidence>
<dbReference type="AlphaFoldDB" id="A0A2K0TWU7"/>
<dbReference type="OrthoDB" id="10452405at2759"/>
<feature type="compositionally biased region" description="Low complexity" evidence="1">
    <location>
        <begin position="53"/>
        <end position="71"/>
    </location>
</feature>
<evidence type="ECO:0000256" key="1">
    <source>
        <dbReference type="SAM" id="MobiDB-lite"/>
    </source>
</evidence>
<reference evidence="2 3" key="1">
    <citation type="submission" date="2017-02" db="EMBL/GenBank/DDBJ databases">
        <title>Genomes of Trichoderma spp. with biocontrol activity.</title>
        <authorList>
            <person name="Gardiner D."/>
            <person name="Kazan K."/>
            <person name="Vos C."/>
            <person name="Harvey P."/>
        </authorList>
    </citation>
    <scope>NUCLEOTIDE SEQUENCE [LARGE SCALE GENOMIC DNA]</scope>
    <source>
        <strain evidence="2 3">Tr1</strain>
    </source>
</reference>
<gene>
    <name evidence="2" type="ORF">THARTR1_09349</name>
</gene>
<accession>A0A2K0TWU7</accession>
<dbReference type="Proteomes" id="UP000236290">
    <property type="component" value="Unassembled WGS sequence"/>
</dbReference>
<evidence type="ECO:0000313" key="2">
    <source>
        <dbReference type="EMBL" id="PNP50018.1"/>
    </source>
</evidence>
<sequence length="86" mass="9724">MDTNTDKPNDRSSWVGAVEESRQSDRREQPWKEDMEHNTRPRRYLTVDEVIVASQSESTTAQSTTVQSSSSDPPPPRRANPPIPTT</sequence>